<name>A0A3P8SDI7_AMPPE</name>
<dbReference type="Gene3D" id="3.30.420.10">
    <property type="entry name" value="Ribonuclease H-like superfamily/Ribonuclease H"/>
    <property type="match status" value="1"/>
</dbReference>
<dbReference type="GO" id="GO:0003676">
    <property type="term" value="F:nucleic acid binding"/>
    <property type="evidence" value="ECO:0007669"/>
    <property type="project" value="InterPro"/>
</dbReference>
<sequence>MKMSQNDAEKMQNFPSRCIVLTVKHGGGSVMIWGCSSAKNVGEMSIQTGKNYHKKTQDNHKIPKQA</sequence>
<evidence type="ECO:0000313" key="2">
    <source>
        <dbReference type="Proteomes" id="UP000265080"/>
    </source>
</evidence>
<reference evidence="1" key="3">
    <citation type="submission" date="2025-09" db="UniProtKB">
        <authorList>
            <consortium name="Ensembl"/>
        </authorList>
    </citation>
    <scope>IDENTIFICATION</scope>
</reference>
<dbReference type="Ensembl" id="ENSAPET00000010425.1">
    <property type="protein sequence ID" value="ENSAPEP00000010150.1"/>
    <property type="gene ID" value="ENSAPEG00000007292.1"/>
</dbReference>
<organism evidence="1 2">
    <name type="scientific">Amphiprion percula</name>
    <name type="common">Orange clownfish</name>
    <name type="synonym">Lutjanus percula</name>
    <dbReference type="NCBI Taxonomy" id="161767"/>
    <lineage>
        <taxon>Eukaryota</taxon>
        <taxon>Metazoa</taxon>
        <taxon>Chordata</taxon>
        <taxon>Craniata</taxon>
        <taxon>Vertebrata</taxon>
        <taxon>Euteleostomi</taxon>
        <taxon>Actinopterygii</taxon>
        <taxon>Neopterygii</taxon>
        <taxon>Teleostei</taxon>
        <taxon>Neoteleostei</taxon>
        <taxon>Acanthomorphata</taxon>
        <taxon>Ovalentaria</taxon>
        <taxon>Pomacentridae</taxon>
        <taxon>Amphiprion</taxon>
    </lineage>
</organism>
<accession>A0A3P8SDI7</accession>
<keyword evidence="2" id="KW-1185">Reference proteome</keyword>
<evidence type="ECO:0000313" key="1">
    <source>
        <dbReference type="Ensembl" id="ENSAPEP00000010150.1"/>
    </source>
</evidence>
<reference evidence="1 2" key="1">
    <citation type="submission" date="2018-03" db="EMBL/GenBank/DDBJ databases">
        <title>Finding Nemo's genes: A chromosome-scale reference assembly of the genome of the orange clownfish Amphiprion percula.</title>
        <authorList>
            <person name="Lehmann R."/>
        </authorList>
    </citation>
    <scope>NUCLEOTIDE SEQUENCE</scope>
</reference>
<proteinExistence type="predicted"/>
<dbReference type="InterPro" id="IPR036397">
    <property type="entry name" value="RNaseH_sf"/>
</dbReference>
<dbReference type="Proteomes" id="UP000265080">
    <property type="component" value="Chromosome 24"/>
</dbReference>
<protein>
    <submittedName>
        <fullName evidence="1">Uncharacterized protein</fullName>
    </submittedName>
</protein>
<dbReference type="AlphaFoldDB" id="A0A3P8SDI7"/>
<reference evidence="1" key="2">
    <citation type="submission" date="2025-08" db="UniProtKB">
        <authorList>
            <consortium name="Ensembl"/>
        </authorList>
    </citation>
    <scope>IDENTIFICATION</scope>
</reference>